<feature type="non-terminal residue" evidence="2">
    <location>
        <position position="1"/>
    </location>
</feature>
<evidence type="ECO:0000256" key="1">
    <source>
        <dbReference type="SAM" id="Phobius"/>
    </source>
</evidence>
<keyword evidence="1" id="KW-1133">Transmembrane helix</keyword>
<keyword evidence="1" id="KW-0812">Transmembrane</keyword>
<dbReference type="AlphaFoldDB" id="A0A9D6UNV5"/>
<name>A0A9D6UNV5_UNCSA</name>
<dbReference type="EMBL" id="JACRKR010000065">
    <property type="protein sequence ID" value="MBI5078641.1"/>
    <property type="molecule type" value="Genomic_DNA"/>
</dbReference>
<evidence type="ECO:0000313" key="3">
    <source>
        <dbReference type="Proteomes" id="UP000808761"/>
    </source>
</evidence>
<accession>A0A9D6UNV5</accession>
<reference evidence="2" key="1">
    <citation type="submission" date="2020-07" db="EMBL/GenBank/DDBJ databases">
        <title>Huge and variable diversity of episymbiotic CPR bacteria and DPANN archaea in groundwater ecosystems.</title>
        <authorList>
            <person name="He C.Y."/>
            <person name="Keren R."/>
            <person name="Whittaker M."/>
            <person name="Farag I.F."/>
            <person name="Doudna J."/>
            <person name="Cate J.H.D."/>
            <person name="Banfield J.F."/>
        </authorList>
    </citation>
    <scope>NUCLEOTIDE SEQUENCE</scope>
    <source>
        <strain evidence="2">NC_groundwater_1860_Pr3_B-0.1um_51_7</strain>
    </source>
</reference>
<proteinExistence type="predicted"/>
<gene>
    <name evidence="2" type="ORF">HZB08_01280</name>
</gene>
<organism evidence="2 3">
    <name type="scientific">Candidatus Saganbacteria bacterium</name>
    <dbReference type="NCBI Taxonomy" id="2575572"/>
    <lineage>
        <taxon>Bacteria</taxon>
        <taxon>Bacillati</taxon>
        <taxon>Saganbacteria</taxon>
    </lineage>
</organism>
<keyword evidence="1" id="KW-0472">Membrane</keyword>
<evidence type="ECO:0000313" key="2">
    <source>
        <dbReference type="EMBL" id="MBI5078641.1"/>
    </source>
</evidence>
<feature type="transmembrane region" description="Helical" evidence="1">
    <location>
        <begin position="52"/>
        <end position="73"/>
    </location>
</feature>
<feature type="transmembrane region" description="Helical" evidence="1">
    <location>
        <begin position="24"/>
        <end position="46"/>
    </location>
</feature>
<comment type="caution">
    <text evidence="2">The sequence shown here is derived from an EMBL/GenBank/DDBJ whole genome shotgun (WGS) entry which is preliminary data.</text>
</comment>
<protein>
    <submittedName>
        <fullName evidence="2">Uncharacterized protein</fullName>
    </submittedName>
</protein>
<sequence length="187" mass="21859">PRGREPDGFNFLVIRSPRLFGRPFLSYLNAFLIVILAGVVLLRSRINLRRPLLFILLSLWVTLELSSLINNWISFQRDRRFWGKSPEEKRIMINPKDFYPFLKFADQQLPPKADLDISASGLYARSYADYYLYPRILKSGAPYFLVFDLKPSPPLLKKYAPWKKFREGAYILKLKTQKAKGKTNVNI</sequence>
<dbReference type="Proteomes" id="UP000808761">
    <property type="component" value="Unassembled WGS sequence"/>
</dbReference>